<name>A0A224Y5B3_9ACAR</name>
<proteinExistence type="predicted"/>
<organism evidence="1">
    <name type="scientific">Rhipicephalus zambeziensis</name>
    <dbReference type="NCBI Taxonomy" id="60191"/>
    <lineage>
        <taxon>Eukaryota</taxon>
        <taxon>Metazoa</taxon>
        <taxon>Ecdysozoa</taxon>
        <taxon>Arthropoda</taxon>
        <taxon>Chelicerata</taxon>
        <taxon>Arachnida</taxon>
        <taxon>Acari</taxon>
        <taxon>Parasitiformes</taxon>
        <taxon>Ixodida</taxon>
        <taxon>Ixodoidea</taxon>
        <taxon>Ixodidae</taxon>
        <taxon>Rhipicephalinae</taxon>
        <taxon>Rhipicephalus</taxon>
        <taxon>Rhipicephalus</taxon>
    </lineage>
</organism>
<sequence length="182" mass="21172">MHSSCRLTTIDYRGHGRTNRLHIIFVLYRALCGCEIVRVIDVENSGTQNHRNCCCLECYVLAVDFLRCILKPYYNRLLLYLDSRLYTIQINESSLCLNVNIGLCCDISVCCFLDFYSLCRNVGFSVCDRCSISWERIALYCRYKCQLPVSWEKMTNMTVDVEQMSGNNVKKINSFAEPCLRY</sequence>
<reference evidence="1" key="1">
    <citation type="journal article" date="2017" name="Parasit. Vectors">
        <title>Sialotranscriptomics of Rhipicephalus zambeziensis reveals intricate expression profiles of secretory proteins and suggests tight temporal transcriptional regulation during blood-feeding.</title>
        <authorList>
            <person name="de Castro M.H."/>
            <person name="de Klerk D."/>
            <person name="Pienaar R."/>
            <person name="Rees D.J.G."/>
            <person name="Mans B.J."/>
        </authorList>
    </citation>
    <scope>NUCLEOTIDE SEQUENCE</scope>
    <source>
        <tissue evidence="1">Salivary glands</tissue>
    </source>
</reference>
<protein>
    <submittedName>
        <fullName evidence="1">Uncharacterized protein</fullName>
    </submittedName>
</protein>
<accession>A0A224Y5B3</accession>
<dbReference type="AlphaFoldDB" id="A0A224Y5B3"/>
<evidence type="ECO:0000313" key="1">
    <source>
        <dbReference type="EMBL" id="MAA12727.1"/>
    </source>
</evidence>
<dbReference type="EMBL" id="GFPF01001581">
    <property type="protein sequence ID" value="MAA12727.1"/>
    <property type="molecule type" value="Transcribed_RNA"/>
</dbReference>